<dbReference type="AlphaFoldDB" id="A0A4P7D7S9"/>
<protein>
    <submittedName>
        <fullName evidence="1">Uncharacterized protein</fullName>
    </submittedName>
</protein>
<accession>A0A4P7D7S9</accession>
<dbReference type="OrthoDB" id="9093885at2"/>
<dbReference type="GeneID" id="39649971"/>
<reference evidence="1 2" key="1">
    <citation type="submission" date="2019-03" db="EMBL/GenBank/DDBJ databases">
        <title>Paraburkholderia sp. 7MH5, isolated from subtropical forest soil.</title>
        <authorList>
            <person name="Gao Z.-H."/>
            <person name="Qiu L.-H."/>
        </authorList>
    </citation>
    <scope>NUCLEOTIDE SEQUENCE [LARGE SCALE GENOMIC DNA]</scope>
    <source>
        <strain evidence="1 2">7MH5</strain>
        <plasmid evidence="1 2">unnamed1</plasmid>
    </source>
</reference>
<dbReference type="EMBL" id="CP038152">
    <property type="protein sequence ID" value="QBR04248.1"/>
    <property type="molecule type" value="Genomic_DNA"/>
</dbReference>
<keyword evidence="2" id="KW-1185">Reference proteome</keyword>
<name>A0A4P7D7S9_9BURK</name>
<proteinExistence type="predicted"/>
<gene>
    <name evidence="1" type="ORF">E1956_44805</name>
</gene>
<dbReference type="KEGG" id="ppai:E1956_44805"/>
<organism evidence="1 2">
    <name type="scientific">Paraburkholderia pallida</name>
    <dbReference type="NCBI Taxonomy" id="2547399"/>
    <lineage>
        <taxon>Bacteria</taxon>
        <taxon>Pseudomonadati</taxon>
        <taxon>Pseudomonadota</taxon>
        <taxon>Betaproteobacteria</taxon>
        <taxon>Burkholderiales</taxon>
        <taxon>Burkholderiaceae</taxon>
        <taxon>Paraburkholderia</taxon>
    </lineage>
</organism>
<sequence>MNEPTPQPDHAGKASERLSQLIATMPASNELAVLAEILIEQMKVVDAQHHVVALMESTDQKLTATVQALREENAQLAKLLTQSRQAFIGEIAAKAADQARRAATADVADELARLRVAVESRDRAVNTKPVVPATGSIAARMGIAFCAGGALIWIVSRLAHTLI</sequence>
<dbReference type="Proteomes" id="UP000295727">
    <property type="component" value="Plasmid unnamed1"/>
</dbReference>
<keyword evidence="1" id="KW-0614">Plasmid</keyword>
<geneLocation type="plasmid" evidence="1 2">
    <name>unnamed1</name>
</geneLocation>
<evidence type="ECO:0000313" key="1">
    <source>
        <dbReference type="EMBL" id="QBR04248.1"/>
    </source>
</evidence>
<evidence type="ECO:0000313" key="2">
    <source>
        <dbReference type="Proteomes" id="UP000295727"/>
    </source>
</evidence>
<dbReference type="RefSeq" id="WP_134760444.1">
    <property type="nucleotide sequence ID" value="NZ_CP038152.1"/>
</dbReference>